<comment type="caution">
    <text evidence="2">The sequence shown here is derived from an EMBL/GenBank/DDBJ whole genome shotgun (WGS) entry which is preliminary data.</text>
</comment>
<feature type="compositionally biased region" description="Polar residues" evidence="1">
    <location>
        <begin position="37"/>
        <end position="50"/>
    </location>
</feature>
<feature type="region of interest" description="Disordered" evidence="1">
    <location>
        <begin position="1"/>
        <end position="72"/>
    </location>
</feature>
<dbReference type="RefSeq" id="XP_014183362.1">
    <property type="nucleotide sequence ID" value="XM_014327887.1"/>
</dbReference>
<organism evidence="2 3">
    <name type="scientific">Trichosporon asahii var. asahii (strain ATCC 90039 / CBS 2479 / JCM 2466 / KCTC 7840 / NBRC 103889/ NCYC 2677 / UAMH 7654)</name>
    <name type="common">Yeast</name>
    <dbReference type="NCBI Taxonomy" id="1186058"/>
    <lineage>
        <taxon>Eukaryota</taxon>
        <taxon>Fungi</taxon>
        <taxon>Dikarya</taxon>
        <taxon>Basidiomycota</taxon>
        <taxon>Agaricomycotina</taxon>
        <taxon>Tremellomycetes</taxon>
        <taxon>Trichosporonales</taxon>
        <taxon>Trichosporonaceae</taxon>
        <taxon>Trichosporon</taxon>
    </lineage>
</organism>
<dbReference type="KEGG" id="tasa:A1Q1_06283"/>
<protein>
    <submittedName>
        <fullName evidence="2">Uncharacterized protein</fullName>
    </submittedName>
</protein>
<sequence>MTSAEKPLPRRKAKRVSVRGKGSVYPKGLSAPIDHAQPNSNASPSDTPNVSIDDKATAANPPSSSTTKLRVPATQEPFVFGSGATAAFHPPEPPLSDAALQAIEDRVDSRVRSQHKSLQTALGFQINARLSAGLDRLKTAAREEVRLRSLATLNSLRGDQHKAQQVLLLQAEAQVSAARAHLTNWLQDEIQSLCSAQKAEVIKRDTAYAELIRELRDEMEALAGSVDAVSRAERAAMKDELKDELRAEIKEQLKAELMNELRAELRGELATQHVQLGARLMAELAPALREADGEIPKLEPPARSTNYPPNKPASKDQADLSSTLLARHLNSMPPPASAARHPQVNTDNQCRSPKERLAAIVKALADGTLDDETPSHSASTMQGSTPGAFFGQPGLQALRQSAYDSSDWDSD</sequence>
<dbReference type="AlphaFoldDB" id="J6FAE0"/>
<dbReference type="HOGENOM" id="CLU_669372_0_0_1"/>
<dbReference type="Proteomes" id="UP000002748">
    <property type="component" value="Unassembled WGS sequence"/>
</dbReference>
<feature type="compositionally biased region" description="Basic residues" evidence="1">
    <location>
        <begin position="9"/>
        <end position="18"/>
    </location>
</feature>
<gene>
    <name evidence="2" type="ORF">A1Q1_06283</name>
</gene>
<name>J6FAE0_TRIAS</name>
<evidence type="ECO:0000313" key="3">
    <source>
        <dbReference type="Proteomes" id="UP000002748"/>
    </source>
</evidence>
<dbReference type="VEuPathDB" id="FungiDB:A1Q1_06283"/>
<dbReference type="GeneID" id="25989795"/>
<dbReference type="EMBL" id="ALBS01000032">
    <property type="protein sequence ID" value="EJT52177.1"/>
    <property type="molecule type" value="Genomic_DNA"/>
</dbReference>
<proteinExistence type="predicted"/>
<feature type="region of interest" description="Disordered" evidence="1">
    <location>
        <begin position="368"/>
        <end position="411"/>
    </location>
</feature>
<feature type="region of interest" description="Disordered" evidence="1">
    <location>
        <begin position="293"/>
        <end position="351"/>
    </location>
</feature>
<evidence type="ECO:0000256" key="1">
    <source>
        <dbReference type="SAM" id="MobiDB-lite"/>
    </source>
</evidence>
<dbReference type="OrthoDB" id="8918678at2759"/>
<reference evidence="2 3" key="1">
    <citation type="journal article" date="2012" name="Eukaryot. Cell">
        <title>Draft genome sequence of CBS 2479, the standard type strain of Trichosporon asahii.</title>
        <authorList>
            <person name="Yang R.Y."/>
            <person name="Li H.T."/>
            <person name="Zhu H."/>
            <person name="Zhou G.P."/>
            <person name="Wang M."/>
            <person name="Wang L."/>
        </authorList>
    </citation>
    <scope>NUCLEOTIDE SEQUENCE [LARGE SCALE GENOMIC DNA]</scope>
    <source>
        <strain evidence="3">ATCC 90039 / CBS 2479 / JCM 2466 / KCTC 7840 / NCYC 2677 / UAMH 7654</strain>
    </source>
</reference>
<accession>J6FAE0</accession>
<evidence type="ECO:0000313" key="2">
    <source>
        <dbReference type="EMBL" id="EJT52177.1"/>
    </source>
</evidence>
<feature type="compositionally biased region" description="Polar residues" evidence="1">
    <location>
        <begin position="375"/>
        <end position="385"/>
    </location>
</feature>